<feature type="compositionally biased region" description="Basic and acidic residues" evidence="1">
    <location>
        <begin position="89"/>
        <end position="98"/>
    </location>
</feature>
<name>A0A0D3F5F2_9ORYZ</name>
<evidence type="ECO:0000256" key="1">
    <source>
        <dbReference type="SAM" id="MobiDB-lite"/>
    </source>
</evidence>
<keyword evidence="3" id="KW-1185">Reference proteome</keyword>
<reference evidence="2" key="2">
    <citation type="submission" date="2015-03" db="UniProtKB">
        <authorList>
            <consortium name="EnsemblPlants"/>
        </authorList>
    </citation>
    <scope>IDENTIFICATION</scope>
</reference>
<dbReference type="EnsemblPlants" id="OBART02G17460.1">
    <property type="protein sequence ID" value="OBART02G17460.1"/>
    <property type="gene ID" value="OBART02G17460"/>
</dbReference>
<accession>A0A0D3F5F2</accession>
<feature type="region of interest" description="Disordered" evidence="1">
    <location>
        <begin position="207"/>
        <end position="243"/>
    </location>
</feature>
<protein>
    <submittedName>
        <fullName evidence="2">Uncharacterized protein</fullName>
    </submittedName>
</protein>
<reference evidence="2" key="1">
    <citation type="journal article" date="2009" name="Rice">
        <title>De Novo Next Generation Sequencing of Plant Genomes.</title>
        <authorList>
            <person name="Rounsley S."/>
            <person name="Marri P.R."/>
            <person name="Yu Y."/>
            <person name="He R."/>
            <person name="Sisneros N."/>
            <person name="Goicoechea J.L."/>
            <person name="Lee S.J."/>
            <person name="Angelova A."/>
            <person name="Kudrna D."/>
            <person name="Luo M."/>
            <person name="Affourtit J."/>
            <person name="Desany B."/>
            <person name="Knight J."/>
            <person name="Niazi F."/>
            <person name="Egholm M."/>
            <person name="Wing R.A."/>
        </authorList>
    </citation>
    <scope>NUCLEOTIDE SEQUENCE [LARGE SCALE GENOMIC DNA]</scope>
    <source>
        <strain evidence="2">cv. IRGC 105608</strain>
    </source>
</reference>
<dbReference type="AlphaFoldDB" id="A0A0D3F5F2"/>
<proteinExistence type="predicted"/>
<dbReference type="Gramene" id="OBART02G17460.1">
    <property type="protein sequence ID" value="OBART02G17460.1"/>
    <property type="gene ID" value="OBART02G17460"/>
</dbReference>
<evidence type="ECO:0000313" key="3">
    <source>
        <dbReference type="Proteomes" id="UP000026960"/>
    </source>
</evidence>
<dbReference type="PaxDb" id="65489-OBART02G17460.1"/>
<dbReference type="Proteomes" id="UP000026960">
    <property type="component" value="Chromosome 2"/>
</dbReference>
<feature type="region of interest" description="Disordered" evidence="1">
    <location>
        <begin position="73"/>
        <end position="102"/>
    </location>
</feature>
<feature type="region of interest" description="Disordered" evidence="1">
    <location>
        <begin position="123"/>
        <end position="143"/>
    </location>
</feature>
<sequence length="268" mass="29347">MLRHVELRLVSKRMGACMCVYWVLGYSLGSWVLTEARPAAWIGLNIGDSGEDDLAATEIGMATASTFLRSLSSQGQEGNGLEGTYRCSTSEESRRSSPESEATPISLYVAALARILEGFRRGGRGDDDGVTARPDLVHGGRRDDGDAAVALGARSRASECAVAFLFNRCMEWDKIRWNGDGIKSRLRNAKEEETTAAPWRWRPSSSRWPAMEMRATEPSASSALDTSRPRVEHAQSSVGSDSLRSLSVSVFLSLREVNKCKDKPVRLS</sequence>
<evidence type="ECO:0000313" key="2">
    <source>
        <dbReference type="EnsemblPlants" id="OBART02G17460.1"/>
    </source>
</evidence>
<organism evidence="2">
    <name type="scientific">Oryza barthii</name>
    <dbReference type="NCBI Taxonomy" id="65489"/>
    <lineage>
        <taxon>Eukaryota</taxon>
        <taxon>Viridiplantae</taxon>
        <taxon>Streptophyta</taxon>
        <taxon>Embryophyta</taxon>
        <taxon>Tracheophyta</taxon>
        <taxon>Spermatophyta</taxon>
        <taxon>Magnoliopsida</taxon>
        <taxon>Liliopsida</taxon>
        <taxon>Poales</taxon>
        <taxon>Poaceae</taxon>
        <taxon>BOP clade</taxon>
        <taxon>Oryzoideae</taxon>
        <taxon>Oryzeae</taxon>
        <taxon>Oryzinae</taxon>
        <taxon>Oryza</taxon>
    </lineage>
</organism>
<dbReference type="HOGENOM" id="CLU_1039648_0_0_1"/>